<evidence type="ECO:0000259" key="1">
    <source>
        <dbReference type="Pfam" id="PF14780"/>
    </source>
</evidence>
<feature type="domain" description="Nucleolus and neural progenitor protein-like N-terminal" evidence="1">
    <location>
        <begin position="6"/>
        <end position="196"/>
    </location>
</feature>
<keyword evidence="3" id="KW-1185">Reference proteome</keyword>
<dbReference type="InterPro" id="IPR027951">
    <property type="entry name" value="Nepro_N"/>
</dbReference>
<dbReference type="AlphaFoldDB" id="A0AAD1R5B7"/>
<gene>
    <name evidence="2" type="ORF">PECUL_23A027838</name>
</gene>
<reference evidence="2" key="1">
    <citation type="submission" date="2022-03" db="EMBL/GenBank/DDBJ databases">
        <authorList>
            <person name="Alioto T."/>
            <person name="Alioto T."/>
            <person name="Gomez Garrido J."/>
        </authorList>
    </citation>
    <scope>NUCLEOTIDE SEQUENCE</scope>
</reference>
<dbReference type="InterPro" id="IPR052835">
    <property type="entry name" value="Nepro"/>
</dbReference>
<evidence type="ECO:0000313" key="2">
    <source>
        <dbReference type="EMBL" id="CAH2223575.1"/>
    </source>
</evidence>
<dbReference type="GO" id="GO:0005634">
    <property type="term" value="C:nucleus"/>
    <property type="evidence" value="ECO:0007669"/>
    <property type="project" value="TreeGrafter"/>
</dbReference>
<protein>
    <recommendedName>
        <fullName evidence="1">Nucleolus and neural progenitor protein-like N-terminal domain-containing protein</fullName>
    </recommendedName>
</protein>
<evidence type="ECO:0000313" key="3">
    <source>
        <dbReference type="Proteomes" id="UP001295444"/>
    </source>
</evidence>
<dbReference type="GO" id="GO:0045747">
    <property type="term" value="P:positive regulation of Notch signaling pathway"/>
    <property type="evidence" value="ECO:0007669"/>
    <property type="project" value="TreeGrafter"/>
</dbReference>
<proteinExistence type="predicted"/>
<name>A0AAD1R5B7_PELCU</name>
<dbReference type="EMBL" id="OW240912">
    <property type="protein sequence ID" value="CAH2223575.1"/>
    <property type="molecule type" value="Genomic_DNA"/>
</dbReference>
<dbReference type="PANTHER" id="PTHR34761:SF1">
    <property type="entry name" value="NUCLEOLUS AND NEURAL PROGENITOR PROTEIN"/>
    <property type="match status" value="1"/>
</dbReference>
<dbReference type="Proteomes" id="UP001295444">
    <property type="component" value="Chromosome 01"/>
</dbReference>
<dbReference type="PANTHER" id="PTHR34761">
    <property type="entry name" value="NUCLEOLUS AND NEURAL PROGENITOR PROTEIN"/>
    <property type="match status" value="1"/>
</dbReference>
<sequence>MTSEPWNRLHVPRPAIQSSIQLPLGTDTEKHIKHVIERSLAVQSSLRSHILKTEIAALHSLLYVFHHRLSLHKPYLALKQVDQCIKRIESMGLDGSIQEILELCPYYIGKNESETTQYYSVPSQPIIELASVKIVGACKLLLRLLDCCCKTFHLCIQHLYHEEFIVLNVVLLGLLSRFWVLYRGILKKLVSLYDSQFSLQQEISSFQNMPYINFTFPAKMEDYLGPVFTDLAGRKLPKITSKKELPKLLNKMFLSRESNSKVGALKKPLDMPEARIEVIDLGRPMDARSSNRGTLGTFDVKTLCKSLKSKTLQKDISNQSPRASRKTWASSSADRIKAKCVRHIVPKIKKADCFRDLCEQLQHAVAWCKQKRLAAEFMFFRNKYLRSNRWMHTEVQGYCLKNKLKHLKKSICHSLHKGILKSNQTCRRLESHCFQRTWKYKVTHSGRTKPPNYGQFYNTYSQPASERKGSERSGLCLDLVLHKQGVSSTITETTSLAGALETKCRKDNSDDYVTTNTDDIDDIFSSIGI</sequence>
<accession>A0AAD1R5B7</accession>
<dbReference type="Pfam" id="PF14780">
    <property type="entry name" value="NEPRO_N"/>
    <property type="match status" value="1"/>
</dbReference>
<organism evidence="2 3">
    <name type="scientific">Pelobates cultripes</name>
    <name type="common">Western spadefoot toad</name>
    <dbReference type="NCBI Taxonomy" id="61616"/>
    <lineage>
        <taxon>Eukaryota</taxon>
        <taxon>Metazoa</taxon>
        <taxon>Chordata</taxon>
        <taxon>Craniata</taxon>
        <taxon>Vertebrata</taxon>
        <taxon>Euteleostomi</taxon>
        <taxon>Amphibia</taxon>
        <taxon>Batrachia</taxon>
        <taxon>Anura</taxon>
        <taxon>Pelobatoidea</taxon>
        <taxon>Pelobatidae</taxon>
        <taxon>Pelobates</taxon>
    </lineage>
</organism>